<dbReference type="SUPFAM" id="SSF50129">
    <property type="entry name" value="GroES-like"/>
    <property type="match status" value="1"/>
</dbReference>
<dbReference type="InterPro" id="IPR037124">
    <property type="entry name" value="Chaperonin_GroES_sf"/>
</dbReference>
<keyword evidence="6" id="KW-1185">Reference proteome</keyword>
<dbReference type="Proteomes" id="UP000199101">
    <property type="component" value="Unassembled WGS sequence"/>
</dbReference>
<gene>
    <name evidence="3" type="primary">groES</name>
    <name evidence="3" type="synonym">groS</name>
    <name evidence="5" type="ORF">GA0061103_2684</name>
</gene>
<dbReference type="NCBIfam" id="NF001529">
    <property type="entry name" value="PRK00364.1-5"/>
    <property type="match status" value="1"/>
</dbReference>
<dbReference type="SMART" id="SM00883">
    <property type="entry name" value="Cpn10"/>
    <property type="match status" value="1"/>
</dbReference>
<dbReference type="PROSITE" id="PS00681">
    <property type="entry name" value="CHAPERONINS_CPN10"/>
    <property type="match status" value="1"/>
</dbReference>
<evidence type="ECO:0000256" key="4">
    <source>
        <dbReference type="RuleBase" id="RU000535"/>
    </source>
</evidence>
<dbReference type="NCBIfam" id="NF001534">
    <property type="entry name" value="PRK00364.2-5"/>
    <property type="match status" value="1"/>
</dbReference>
<dbReference type="InterPro" id="IPR011032">
    <property type="entry name" value="GroES-like_sf"/>
</dbReference>
<dbReference type="GO" id="GO:0046872">
    <property type="term" value="F:metal ion binding"/>
    <property type="evidence" value="ECO:0007669"/>
    <property type="project" value="TreeGrafter"/>
</dbReference>
<dbReference type="HAMAP" id="MF_00580">
    <property type="entry name" value="CH10"/>
    <property type="match status" value="1"/>
</dbReference>
<dbReference type="GO" id="GO:0005737">
    <property type="term" value="C:cytoplasm"/>
    <property type="evidence" value="ECO:0007669"/>
    <property type="project" value="UniProtKB-SubCell"/>
</dbReference>
<dbReference type="PANTHER" id="PTHR10772:SF58">
    <property type="entry name" value="CO-CHAPERONIN GROES"/>
    <property type="match status" value="1"/>
</dbReference>
<comment type="similarity">
    <text evidence="1 3 4">Belongs to the GroES chaperonin family.</text>
</comment>
<dbReference type="GO" id="GO:0005524">
    <property type="term" value="F:ATP binding"/>
    <property type="evidence" value="ECO:0007669"/>
    <property type="project" value="InterPro"/>
</dbReference>
<evidence type="ECO:0000256" key="1">
    <source>
        <dbReference type="ARBA" id="ARBA00006975"/>
    </source>
</evidence>
<dbReference type="FunFam" id="2.30.33.40:FF:000001">
    <property type="entry name" value="10 kDa chaperonin"/>
    <property type="match status" value="1"/>
</dbReference>
<dbReference type="AlphaFoldDB" id="A0A1C3UUT9"/>
<comment type="subunit">
    <text evidence="3">Heptamer of 7 subunits arranged in a ring. Interacts with the chaperonin GroEL.</text>
</comment>
<dbReference type="PRINTS" id="PR00297">
    <property type="entry name" value="CHAPERONIN10"/>
</dbReference>
<dbReference type="Pfam" id="PF00166">
    <property type="entry name" value="Cpn10"/>
    <property type="match status" value="1"/>
</dbReference>
<dbReference type="NCBIfam" id="NF001527">
    <property type="entry name" value="PRK00364.1-2"/>
    <property type="match status" value="1"/>
</dbReference>
<dbReference type="NCBIfam" id="NF001531">
    <property type="entry name" value="PRK00364.2-2"/>
    <property type="match status" value="1"/>
</dbReference>
<name>A0A1C3UUT9_9HYPH</name>
<dbReference type="GO" id="GO:0051087">
    <property type="term" value="F:protein-folding chaperone binding"/>
    <property type="evidence" value="ECO:0007669"/>
    <property type="project" value="TreeGrafter"/>
</dbReference>
<dbReference type="OrthoDB" id="9806791at2"/>
<organism evidence="5 6">
    <name type="scientific">Rhizobium multihospitium</name>
    <dbReference type="NCBI Taxonomy" id="410764"/>
    <lineage>
        <taxon>Bacteria</taxon>
        <taxon>Pseudomonadati</taxon>
        <taxon>Pseudomonadota</taxon>
        <taxon>Alphaproteobacteria</taxon>
        <taxon>Hyphomicrobiales</taxon>
        <taxon>Rhizobiaceae</taxon>
        <taxon>Rhizobium/Agrobacterium group</taxon>
        <taxon>Rhizobium</taxon>
    </lineage>
</organism>
<evidence type="ECO:0000313" key="6">
    <source>
        <dbReference type="Proteomes" id="UP000199101"/>
    </source>
</evidence>
<keyword evidence="3" id="KW-0963">Cytoplasm</keyword>
<protein>
    <recommendedName>
        <fullName evidence="3">Co-chaperonin GroES</fullName>
    </recommendedName>
    <alternativeName>
        <fullName evidence="3">10 kDa chaperonin</fullName>
    </alternativeName>
    <alternativeName>
        <fullName evidence="3">Chaperonin-10</fullName>
        <shortName evidence="3">Cpn10</shortName>
    </alternativeName>
</protein>
<reference evidence="6" key="1">
    <citation type="submission" date="2016-08" db="EMBL/GenBank/DDBJ databases">
        <authorList>
            <person name="Varghese N."/>
            <person name="Submissions Spin"/>
        </authorList>
    </citation>
    <scope>NUCLEOTIDE SEQUENCE [LARGE SCALE GENOMIC DNA]</scope>
    <source>
        <strain evidence="6">HAMBI 2975</strain>
    </source>
</reference>
<dbReference type="InterPro" id="IPR018369">
    <property type="entry name" value="Chaprnonin_Cpn10_CS"/>
</dbReference>
<dbReference type="STRING" id="410764.GA0061103_2684"/>
<evidence type="ECO:0000256" key="2">
    <source>
        <dbReference type="ARBA" id="ARBA00023186"/>
    </source>
</evidence>
<dbReference type="NCBIfam" id="NF001533">
    <property type="entry name" value="PRK00364.2-4"/>
    <property type="match status" value="1"/>
</dbReference>
<dbReference type="GeneID" id="86847426"/>
<dbReference type="Gene3D" id="2.30.33.40">
    <property type="entry name" value="GroES chaperonin"/>
    <property type="match status" value="1"/>
</dbReference>
<dbReference type="EMBL" id="FMAG01000002">
    <property type="protein sequence ID" value="SCB19260.1"/>
    <property type="molecule type" value="Genomic_DNA"/>
</dbReference>
<dbReference type="PANTHER" id="PTHR10772">
    <property type="entry name" value="10 KDA HEAT SHOCK PROTEIN"/>
    <property type="match status" value="1"/>
</dbReference>
<dbReference type="GO" id="GO:0051082">
    <property type="term" value="F:unfolded protein binding"/>
    <property type="evidence" value="ECO:0007669"/>
    <property type="project" value="TreeGrafter"/>
</dbReference>
<proteinExistence type="inferred from homology"/>
<comment type="subcellular location">
    <subcellularLocation>
        <location evidence="3">Cytoplasm</location>
    </subcellularLocation>
</comment>
<comment type="function">
    <text evidence="3 4">Together with the chaperonin GroEL, plays an essential role in assisting protein folding. The GroEL-GroES system forms a nano-cage that allows encapsulation of the non-native substrate proteins and provides a physical environment optimized to promote and accelerate protein folding. GroES binds to the apical surface of the GroEL ring, thereby capping the opening of the GroEL channel.</text>
</comment>
<dbReference type="RefSeq" id="WP_004109735.1">
    <property type="nucleotide sequence ID" value="NZ_FMAG01000002.1"/>
</dbReference>
<keyword evidence="2 3" id="KW-0143">Chaperone</keyword>
<dbReference type="InterPro" id="IPR020818">
    <property type="entry name" value="Chaperonin_GroES"/>
</dbReference>
<evidence type="ECO:0000313" key="5">
    <source>
        <dbReference type="EMBL" id="SCB19260.1"/>
    </source>
</evidence>
<dbReference type="CDD" id="cd00320">
    <property type="entry name" value="cpn10"/>
    <property type="match status" value="1"/>
</dbReference>
<dbReference type="GO" id="GO:0044183">
    <property type="term" value="F:protein folding chaperone"/>
    <property type="evidence" value="ECO:0007669"/>
    <property type="project" value="InterPro"/>
</dbReference>
<sequence length="98" mass="10589">MASTNFRPLHDRVVVRRVESEEKTKGGIIIPDTAKEKPQEGEIVAVGSGARDESGKVVALDVKVGDRVLFGKWSGTEVKLNGEDLLIMKEADIMGIIG</sequence>
<evidence type="ECO:0000256" key="3">
    <source>
        <dbReference type="HAMAP-Rule" id="MF_00580"/>
    </source>
</evidence>
<accession>A0A1C3UUT9</accession>